<dbReference type="SMART" id="SM00856">
    <property type="entry name" value="PMEI"/>
    <property type="match status" value="1"/>
</dbReference>
<dbReference type="InterPro" id="IPR052421">
    <property type="entry name" value="PCW_Enzyme_Inhibitor"/>
</dbReference>
<feature type="chain" id="PRO_5043348120" description="Pectinesterase inhibitor domain-containing protein" evidence="4">
    <location>
        <begin position="27"/>
        <end position="180"/>
    </location>
</feature>
<dbReference type="SUPFAM" id="SSF101148">
    <property type="entry name" value="Plant invertase/pectin methylesterase inhibitor"/>
    <property type="match status" value="1"/>
</dbReference>
<evidence type="ECO:0000259" key="5">
    <source>
        <dbReference type="SMART" id="SM00856"/>
    </source>
</evidence>
<feature type="domain" description="Pectinesterase inhibitor" evidence="5">
    <location>
        <begin position="34"/>
        <end position="176"/>
    </location>
</feature>
<accession>A0AAV1AJU1</accession>
<gene>
    <name evidence="6" type="ORF">VFH_IV198360</name>
</gene>
<dbReference type="InterPro" id="IPR034087">
    <property type="entry name" value="C/VIF1"/>
</dbReference>
<dbReference type="EMBL" id="OX451739">
    <property type="protein sequence ID" value="CAI8610780.1"/>
    <property type="molecule type" value="Genomic_DNA"/>
</dbReference>
<proteinExistence type="inferred from homology"/>
<dbReference type="GO" id="GO:0004857">
    <property type="term" value="F:enzyme inhibitor activity"/>
    <property type="evidence" value="ECO:0007669"/>
    <property type="project" value="InterPro"/>
</dbReference>
<comment type="similarity">
    <text evidence="3">Belongs to the PMEI family.</text>
</comment>
<dbReference type="PANTHER" id="PTHR36710:SF18">
    <property type="entry name" value="PECTINESTERASE INHIBITOR 5-RELATED"/>
    <property type="match status" value="1"/>
</dbReference>
<dbReference type="CDD" id="cd15796">
    <property type="entry name" value="CIF_like"/>
    <property type="match status" value="1"/>
</dbReference>
<evidence type="ECO:0000256" key="3">
    <source>
        <dbReference type="ARBA" id="ARBA00038471"/>
    </source>
</evidence>
<dbReference type="Proteomes" id="UP001157006">
    <property type="component" value="Chromosome 4"/>
</dbReference>
<name>A0AAV1AJU1_VICFA</name>
<dbReference type="AlphaFoldDB" id="A0AAV1AJU1"/>
<keyword evidence="1 4" id="KW-0732">Signal</keyword>
<evidence type="ECO:0000313" key="6">
    <source>
        <dbReference type="EMBL" id="CAI8610780.1"/>
    </source>
</evidence>
<evidence type="ECO:0000313" key="7">
    <source>
        <dbReference type="Proteomes" id="UP001157006"/>
    </source>
</evidence>
<dbReference type="NCBIfam" id="TIGR01614">
    <property type="entry name" value="PME_inhib"/>
    <property type="match status" value="1"/>
</dbReference>
<evidence type="ECO:0000256" key="1">
    <source>
        <dbReference type="ARBA" id="ARBA00022729"/>
    </source>
</evidence>
<organism evidence="6 7">
    <name type="scientific">Vicia faba</name>
    <name type="common">Broad bean</name>
    <name type="synonym">Faba vulgaris</name>
    <dbReference type="NCBI Taxonomy" id="3906"/>
    <lineage>
        <taxon>Eukaryota</taxon>
        <taxon>Viridiplantae</taxon>
        <taxon>Streptophyta</taxon>
        <taxon>Embryophyta</taxon>
        <taxon>Tracheophyta</taxon>
        <taxon>Spermatophyta</taxon>
        <taxon>Magnoliopsida</taxon>
        <taxon>eudicotyledons</taxon>
        <taxon>Gunneridae</taxon>
        <taxon>Pentapetalae</taxon>
        <taxon>rosids</taxon>
        <taxon>fabids</taxon>
        <taxon>Fabales</taxon>
        <taxon>Fabaceae</taxon>
        <taxon>Papilionoideae</taxon>
        <taxon>50 kb inversion clade</taxon>
        <taxon>NPAAA clade</taxon>
        <taxon>Hologalegina</taxon>
        <taxon>IRL clade</taxon>
        <taxon>Fabeae</taxon>
        <taxon>Vicia</taxon>
    </lineage>
</organism>
<dbReference type="PANTHER" id="PTHR36710">
    <property type="entry name" value="PECTINESTERASE INHIBITOR-LIKE"/>
    <property type="match status" value="1"/>
</dbReference>
<protein>
    <recommendedName>
        <fullName evidence="5">Pectinesterase inhibitor domain-containing protein</fullName>
    </recommendedName>
</protein>
<evidence type="ECO:0000256" key="2">
    <source>
        <dbReference type="ARBA" id="ARBA00023157"/>
    </source>
</evidence>
<sequence length="180" mass="19840">MKKTSAFMSFFQTLLFSCLFLQLTQSSTQMNDIVLDDLVDDMCKKTPNFDLCSSTIHSNPQAGKSDANGIAVIMVNGILQSVTNTLSFIQGLVKETKDPELQRKYVSCAETYIPLEKTILPQAVDSINKKKYGLAIFSMGFIGKEIDSCNKQFSNGSPLNEKTGSLHQLLDIGTAILKQL</sequence>
<keyword evidence="7" id="KW-1185">Reference proteome</keyword>
<feature type="signal peptide" evidence="4">
    <location>
        <begin position="1"/>
        <end position="26"/>
    </location>
</feature>
<keyword evidence="2" id="KW-1015">Disulfide bond</keyword>
<dbReference type="PROSITE" id="PS51257">
    <property type="entry name" value="PROKAR_LIPOPROTEIN"/>
    <property type="match status" value="1"/>
</dbReference>
<dbReference type="Pfam" id="PF04043">
    <property type="entry name" value="PMEI"/>
    <property type="match status" value="1"/>
</dbReference>
<dbReference type="InterPro" id="IPR006501">
    <property type="entry name" value="Pectinesterase_inhib_dom"/>
</dbReference>
<dbReference type="InterPro" id="IPR035513">
    <property type="entry name" value="Invertase/methylesterase_inhib"/>
</dbReference>
<evidence type="ECO:0000256" key="4">
    <source>
        <dbReference type="SAM" id="SignalP"/>
    </source>
</evidence>
<dbReference type="Gene3D" id="1.20.140.40">
    <property type="entry name" value="Invertase/pectin methylesterase inhibitor family protein"/>
    <property type="match status" value="1"/>
</dbReference>
<reference evidence="6 7" key="1">
    <citation type="submission" date="2023-01" db="EMBL/GenBank/DDBJ databases">
        <authorList>
            <person name="Kreplak J."/>
        </authorList>
    </citation>
    <scope>NUCLEOTIDE SEQUENCE [LARGE SCALE GENOMIC DNA]</scope>
</reference>